<feature type="binding site" evidence="6">
    <location>
        <begin position="88"/>
        <end position="90"/>
    </location>
    <ligand>
        <name>NAD(+)</name>
        <dbReference type="ChEBI" id="CHEBI:57540"/>
    </ligand>
</feature>
<protein>
    <submittedName>
        <fullName evidence="9">DUF4433 domain-containing protein</fullName>
    </submittedName>
</protein>
<comment type="caution">
    <text evidence="6">Lacks conserved residue(s) required for the propagation of feature annotation.</text>
</comment>
<evidence type="ECO:0000256" key="2">
    <source>
        <dbReference type="ARBA" id="ARBA00022676"/>
    </source>
</evidence>
<dbReference type="GO" id="GO:0003677">
    <property type="term" value="F:DNA binding"/>
    <property type="evidence" value="ECO:0007669"/>
    <property type="project" value="UniProtKB-UniRule"/>
</dbReference>
<dbReference type="Pfam" id="PF14487">
    <property type="entry name" value="DarT"/>
    <property type="match status" value="1"/>
</dbReference>
<evidence type="ECO:0000256" key="5">
    <source>
        <dbReference type="ARBA" id="ARBA00023125"/>
    </source>
</evidence>
<dbReference type="Proteomes" id="UP000298127">
    <property type="component" value="Unassembled WGS sequence"/>
</dbReference>
<proteinExistence type="inferred from homology"/>
<feature type="active site" evidence="6">
    <location>
        <position position="245"/>
    </location>
</feature>
<evidence type="ECO:0000313" key="9">
    <source>
        <dbReference type="EMBL" id="TFV98915.1"/>
    </source>
</evidence>
<dbReference type="PROSITE" id="PS52018">
    <property type="entry name" value="DART"/>
    <property type="match status" value="1"/>
</dbReference>
<keyword evidence="4 6" id="KW-0548">Nucleotidyltransferase</keyword>
<dbReference type="AlphaFoldDB" id="A0A4Y9R633"/>
<comment type="similarity">
    <text evidence="6">Belongs to the DarT ADP-ribosyltransferase family.</text>
</comment>
<organism evidence="9 10">
    <name type="scientific">Orlajensenia leifsoniae</name>
    <dbReference type="NCBI Taxonomy" id="2561933"/>
    <lineage>
        <taxon>Bacteria</taxon>
        <taxon>Bacillati</taxon>
        <taxon>Actinomycetota</taxon>
        <taxon>Actinomycetes</taxon>
        <taxon>Micrococcales</taxon>
        <taxon>Microbacteriaceae</taxon>
        <taxon>Orlajensenia</taxon>
    </lineage>
</organism>
<evidence type="ECO:0000313" key="10">
    <source>
        <dbReference type="Proteomes" id="UP000298127"/>
    </source>
</evidence>
<keyword evidence="3 6" id="KW-0808">Transferase</keyword>
<feature type="binding site" evidence="6">
    <location>
        <position position="128"/>
    </location>
    <ligand>
        <name>NAD(+)</name>
        <dbReference type="ChEBI" id="CHEBI:57540"/>
    </ligand>
</feature>
<evidence type="ECO:0000256" key="1">
    <source>
        <dbReference type="ARBA" id="ARBA00022649"/>
    </source>
</evidence>
<feature type="domain" description="DarT" evidence="8">
    <location>
        <begin position="84"/>
        <end position="292"/>
    </location>
</feature>
<dbReference type="GO" id="GO:0016757">
    <property type="term" value="F:glycosyltransferase activity"/>
    <property type="evidence" value="ECO:0007669"/>
    <property type="project" value="UniProtKB-UniRule"/>
</dbReference>
<keyword evidence="5 6" id="KW-0238">DNA-binding</keyword>
<keyword evidence="1 6" id="KW-1277">Toxin-antitoxin system</keyword>
<accession>A0A4Y9R633</accession>
<evidence type="ECO:0000256" key="3">
    <source>
        <dbReference type="ARBA" id="ARBA00022679"/>
    </source>
</evidence>
<dbReference type="EMBL" id="SPQZ01000002">
    <property type="protein sequence ID" value="TFV98915.1"/>
    <property type="molecule type" value="Genomic_DNA"/>
</dbReference>
<gene>
    <name evidence="9" type="ORF">E4M00_05265</name>
</gene>
<evidence type="ECO:0000256" key="7">
    <source>
        <dbReference type="SAM" id="MobiDB-lite"/>
    </source>
</evidence>
<evidence type="ECO:0000256" key="6">
    <source>
        <dbReference type="PROSITE-ProRule" id="PRU01362"/>
    </source>
</evidence>
<keyword evidence="10" id="KW-1185">Reference proteome</keyword>
<evidence type="ECO:0000256" key="4">
    <source>
        <dbReference type="ARBA" id="ARBA00022695"/>
    </source>
</evidence>
<comment type="caution">
    <text evidence="9">The sequence shown here is derived from an EMBL/GenBank/DDBJ whole genome shotgun (WGS) entry which is preliminary data.</text>
</comment>
<feature type="active site" description="Proton acceptor" evidence="6">
    <location>
        <position position="128"/>
    </location>
</feature>
<keyword evidence="2 6" id="KW-0328">Glycosyltransferase</keyword>
<reference evidence="9 10" key="1">
    <citation type="journal article" date="2018" name="J. Microbiol.">
        <title>Leifsonia flava sp. nov., a novel actinobacterium isolated from the rhizosphere of Aquilegia viridiflora.</title>
        <authorList>
            <person name="Cai Y."/>
            <person name="Tao W.Z."/>
            <person name="Ma Y.J."/>
            <person name="Cheng J."/>
            <person name="Zhang M.Y."/>
            <person name="Zhang Y.X."/>
        </authorList>
    </citation>
    <scope>NUCLEOTIDE SEQUENCE [LARGE SCALE GENOMIC DNA]</scope>
    <source>
        <strain evidence="9 10">SYP-B2174</strain>
    </source>
</reference>
<feature type="binding site" evidence="6">
    <location>
        <position position="97"/>
    </location>
    <ligand>
        <name>NAD(+)</name>
        <dbReference type="ChEBI" id="CHEBI:57540"/>
    </ligand>
</feature>
<dbReference type="GO" id="GO:0016779">
    <property type="term" value="F:nucleotidyltransferase activity"/>
    <property type="evidence" value="ECO:0007669"/>
    <property type="project" value="UniProtKB-UniRule"/>
</dbReference>
<feature type="region of interest" description="Disordered" evidence="7">
    <location>
        <begin position="51"/>
        <end position="77"/>
    </location>
</feature>
<dbReference type="InterPro" id="IPR029494">
    <property type="entry name" value="DarT"/>
</dbReference>
<name>A0A4Y9R633_9MICO</name>
<sequence>MVSRRSSRGAGATHARGFDLDEECIHGFGRGDCAACFPAAPVVVAPPVRKARTAPKSSLREPIGGSGTASAKSLRRPPVDVGDRRIYHVTHVANLAGIVAQDMLVPDAGDATSDTDVQVFSADERAARRSTAVPGRDTVVADHVPFSLTPNSSAWESIRAGIDDPRIDPTAAASAASEFVVLVSTIREALSVQVTDDGISSTGIVVTDGYAPGPLTRFATTSDDVQRMLVALGDEDEPDALLRAELLAPGVFPLASITLIGVANDKVRDEVRGILHAAAHKPKVAVYPPWFQAADEVRY</sequence>
<evidence type="ECO:0000259" key="8">
    <source>
        <dbReference type="PROSITE" id="PS52018"/>
    </source>
</evidence>
<comment type="catalytic activity">
    <reaction evidence="6">
        <text>a thymidine in DNA + NAD(+) = an N-(ADP-alpha-D-ribosyl)-thymidine in DNA + nicotinamide + H(+)</text>
        <dbReference type="Rhea" id="RHEA:71651"/>
        <dbReference type="Rhea" id="RHEA-COMP:13556"/>
        <dbReference type="Rhea" id="RHEA-COMP:18051"/>
        <dbReference type="ChEBI" id="CHEBI:15378"/>
        <dbReference type="ChEBI" id="CHEBI:17154"/>
        <dbReference type="ChEBI" id="CHEBI:57540"/>
        <dbReference type="ChEBI" id="CHEBI:137386"/>
        <dbReference type="ChEBI" id="CHEBI:191199"/>
    </reaction>
</comment>